<feature type="compositionally biased region" description="Low complexity" evidence="5">
    <location>
        <begin position="424"/>
        <end position="435"/>
    </location>
</feature>
<keyword evidence="3" id="KW-1015">Disulfide bond</keyword>
<dbReference type="Pfam" id="PF05345">
    <property type="entry name" value="He_PIG"/>
    <property type="match status" value="1"/>
</dbReference>
<evidence type="ECO:0000256" key="5">
    <source>
        <dbReference type="SAM" id="MobiDB-lite"/>
    </source>
</evidence>
<dbReference type="PROSITE" id="PS51172">
    <property type="entry name" value="CBM3"/>
    <property type="match status" value="2"/>
</dbReference>
<feature type="domain" description="Fibronectin type-III" evidence="6">
    <location>
        <begin position="728"/>
        <end position="815"/>
    </location>
</feature>
<evidence type="ECO:0000256" key="1">
    <source>
        <dbReference type="ARBA" id="ARBA00022729"/>
    </source>
</evidence>
<dbReference type="Gene3D" id="2.60.120.260">
    <property type="entry name" value="Galactose-binding domain-like"/>
    <property type="match status" value="1"/>
</dbReference>
<dbReference type="Proteomes" id="UP001164653">
    <property type="component" value="Chromosome"/>
</dbReference>
<dbReference type="KEGG" id="dpf:ON006_13765"/>
<dbReference type="SUPFAM" id="SSF48230">
    <property type="entry name" value="Chondroitin AC/alginate lyase"/>
    <property type="match status" value="1"/>
</dbReference>
<dbReference type="InterPro" id="IPR001956">
    <property type="entry name" value="CBM3"/>
</dbReference>
<keyword evidence="4 8" id="KW-0456">Lyase</keyword>
<dbReference type="Pfam" id="PF05426">
    <property type="entry name" value="Alginate_lyase"/>
    <property type="match status" value="1"/>
</dbReference>
<dbReference type="PANTHER" id="PTHR13817:SF73">
    <property type="entry name" value="FIBRONECTIN TYPE-III DOMAIN-CONTAINING PROTEIN"/>
    <property type="match status" value="1"/>
</dbReference>
<feature type="domain" description="CBM3" evidence="7">
    <location>
        <begin position="1411"/>
        <end position="1563"/>
    </location>
</feature>
<dbReference type="Pfam" id="PF13385">
    <property type="entry name" value="Laminin_G_3"/>
    <property type="match status" value="1"/>
</dbReference>
<dbReference type="CDD" id="cd00063">
    <property type="entry name" value="FN3"/>
    <property type="match status" value="2"/>
</dbReference>
<feature type="domain" description="Fibronectin type-III" evidence="6">
    <location>
        <begin position="346"/>
        <end position="440"/>
    </location>
</feature>
<dbReference type="GO" id="GO:0030248">
    <property type="term" value="F:cellulose binding"/>
    <property type="evidence" value="ECO:0007669"/>
    <property type="project" value="InterPro"/>
</dbReference>
<dbReference type="GO" id="GO:0016020">
    <property type="term" value="C:membrane"/>
    <property type="evidence" value="ECO:0007669"/>
    <property type="project" value="InterPro"/>
</dbReference>
<feature type="domain" description="Fibronectin type-III" evidence="6">
    <location>
        <begin position="637"/>
        <end position="727"/>
    </location>
</feature>
<dbReference type="InterPro" id="IPR036966">
    <property type="entry name" value="CBM3_sf"/>
</dbReference>
<dbReference type="SUPFAM" id="SSF49899">
    <property type="entry name" value="Concanavalin A-like lectins/glucanases"/>
    <property type="match status" value="1"/>
</dbReference>
<dbReference type="EMBL" id="CP112998">
    <property type="protein sequence ID" value="WAC15004.1"/>
    <property type="molecule type" value="Genomic_DNA"/>
</dbReference>
<dbReference type="InterPro" id="IPR026444">
    <property type="entry name" value="Secre_tail"/>
</dbReference>
<dbReference type="SMART" id="SM00560">
    <property type="entry name" value="LamGL"/>
    <property type="match status" value="1"/>
</dbReference>
<dbReference type="PROSITE" id="PS50853">
    <property type="entry name" value="FN3"/>
    <property type="match status" value="4"/>
</dbReference>
<dbReference type="Gene3D" id="2.60.40.710">
    <property type="entry name" value="Endoglucanase-like"/>
    <property type="match status" value="2"/>
</dbReference>
<keyword evidence="1" id="KW-0732">Signal</keyword>
<evidence type="ECO:0000256" key="4">
    <source>
        <dbReference type="ARBA" id="ARBA00023239"/>
    </source>
</evidence>
<feature type="domain" description="CBM3" evidence="7">
    <location>
        <begin position="1567"/>
        <end position="1719"/>
    </location>
</feature>
<dbReference type="Gene3D" id="2.60.40.10">
    <property type="entry name" value="Immunoglobulins"/>
    <property type="match status" value="5"/>
</dbReference>
<dbReference type="InterPro" id="IPR050964">
    <property type="entry name" value="Striated_Muscle_Regulatory"/>
</dbReference>
<dbReference type="InterPro" id="IPR036116">
    <property type="entry name" value="FN3_sf"/>
</dbReference>
<dbReference type="SMART" id="SM00060">
    <property type="entry name" value="FN3"/>
    <property type="match status" value="4"/>
</dbReference>
<dbReference type="GO" id="GO:0004553">
    <property type="term" value="F:hydrolase activity, hydrolyzing O-glycosyl compounds"/>
    <property type="evidence" value="ECO:0007669"/>
    <property type="project" value="UniProtKB-ARBA"/>
</dbReference>
<evidence type="ECO:0000256" key="2">
    <source>
        <dbReference type="ARBA" id="ARBA00022737"/>
    </source>
</evidence>
<proteinExistence type="predicted"/>
<feature type="domain" description="Fibronectin type-III" evidence="6">
    <location>
        <begin position="1021"/>
        <end position="1110"/>
    </location>
</feature>
<dbReference type="InterPro" id="IPR008929">
    <property type="entry name" value="Chondroitin_lyas"/>
</dbReference>
<dbReference type="GO" id="GO:0016829">
    <property type="term" value="F:lyase activity"/>
    <property type="evidence" value="ECO:0007669"/>
    <property type="project" value="UniProtKB-KW"/>
</dbReference>
<evidence type="ECO:0000313" key="8">
    <source>
        <dbReference type="EMBL" id="WAC15004.1"/>
    </source>
</evidence>
<dbReference type="InterPro" id="IPR008397">
    <property type="entry name" value="Alginate_lyase_dom"/>
</dbReference>
<dbReference type="InterPro" id="IPR006558">
    <property type="entry name" value="LamG-like"/>
</dbReference>
<name>A0A9E8NDZ5_9BACT</name>
<dbReference type="SUPFAM" id="SSF49313">
    <property type="entry name" value="Cadherin-like"/>
    <property type="match status" value="1"/>
</dbReference>
<accession>A0A9E8NDZ5</accession>
<evidence type="ECO:0000256" key="3">
    <source>
        <dbReference type="ARBA" id="ARBA00023157"/>
    </source>
</evidence>
<keyword evidence="2" id="KW-0677">Repeat</keyword>
<evidence type="ECO:0000259" key="6">
    <source>
        <dbReference type="PROSITE" id="PS50853"/>
    </source>
</evidence>
<feature type="region of interest" description="Disordered" evidence="5">
    <location>
        <begin position="424"/>
        <end position="449"/>
    </location>
</feature>
<dbReference type="InterPro" id="IPR015919">
    <property type="entry name" value="Cadherin-like_sf"/>
</dbReference>
<dbReference type="SUPFAM" id="SSF49384">
    <property type="entry name" value="Carbohydrate-binding domain"/>
    <property type="match status" value="2"/>
</dbReference>
<dbReference type="InterPro" id="IPR013783">
    <property type="entry name" value="Ig-like_fold"/>
</dbReference>
<dbReference type="InterPro" id="IPR008965">
    <property type="entry name" value="CBM2/CBM3_carb-bd_dom_sf"/>
</dbReference>
<dbReference type="SMART" id="SM01067">
    <property type="entry name" value="CBM_3"/>
    <property type="match status" value="2"/>
</dbReference>
<dbReference type="SUPFAM" id="SSF49265">
    <property type="entry name" value="Fibronectin type III"/>
    <property type="match status" value="3"/>
</dbReference>
<organism evidence="8 9">
    <name type="scientific">Dyadobacter pollutisoli</name>
    <dbReference type="NCBI Taxonomy" id="2910158"/>
    <lineage>
        <taxon>Bacteria</taxon>
        <taxon>Pseudomonadati</taxon>
        <taxon>Bacteroidota</taxon>
        <taxon>Cytophagia</taxon>
        <taxon>Cytophagales</taxon>
        <taxon>Spirosomataceae</taxon>
        <taxon>Dyadobacter</taxon>
    </lineage>
</organism>
<dbReference type="GO" id="GO:0042597">
    <property type="term" value="C:periplasmic space"/>
    <property type="evidence" value="ECO:0007669"/>
    <property type="project" value="InterPro"/>
</dbReference>
<dbReference type="PANTHER" id="PTHR13817">
    <property type="entry name" value="TITIN"/>
    <property type="match status" value="1"/>
</dbReference>
<protein>
    <submittedName>
        <fullName evidence="8">Alginate lyase family protein</fullName>
    </submittedName>
</protein>
<evidence type="ECO:0000259" key="7">
    <source>
        <dbReference type="PROSITE" id="PS51172"/>
    </source>
</evidence>
<dbReference type="InterPro" id="IPR013320">
    <property type="entry name" value="ConA-like_dom_sf"/>
</dbReference>
<dbReference type="Pfam" id="PF00041">
    <property type="entry name" value="fn3"/>
    <property type="match status" value="1"/>
</dbReference>
<reference evidence="8" key="1">
    <citation type="submission" date="2022-11" db="EMBL/GenBank/DDBJ databases">
        <title>Dyadobacter pollutisoli sp. nov., isolated from plastic dumped soil.</title>
        <authorList>
            <person name="Kim J.M."/>
            <person name="Kim K.R."/>
            <person name="Lee J.K."/>
            <person name="Hao L."/>
            <person name="Jeon C.O."/>
        </authorList>
    </citation>
    <scope>NUCLEOTIDE SEQUENCE</scope>
    <source>
        <strain evidence="8">U1</strain>
    </source>
</reference>
<gene>
    <name evidence="8" type="ORF">ON006_13765</name>
</gene>
<dbReference type="NCBIfam" id="TIGR04183">
    <property type="entry name" value="Por_Secre_tail"/>
    <property type="match status" value="1"/>
</dbReference>
<dbReference type="RefSeq" id="WP_244820371.1">
    <property type="nucleotide sequence ID" value="NZ_CP112998.1"/>
</dbReference>
<dbReference type="Pfam" id="PF00942">
    <property type="entry name" value="CBM_3"/>
    <property type="match status" value="2"/>
</dbReference>
<sequence>MKTKVTAGEHPWIDSWNKLITDPQAQNTYTPAARANMGSSRQRADADAHAAYLNALRWYISGDSTYAECAVRICNAWSSTVNQVPTGTDIPGLSGIPIFDFGMAAELLRVYPGWAAADFDRFKNMMVTHFYPVAHNFLVNHNGSCISNYWSNWDIANIGAILTMGVLCDDRAKFDEAVDYFKNGAGMGSIMNAVPFVHPGNLGQWQESGRDQEHAQLAVGMLASVCEVAWNQGLDLYSYDNSRLLAGAEYVARTNLSLPVPYSAYNNCQNANQLWVSINGMGRLDDRPVWEMIYNHYVVRMGLNAPNVKAMAQLIRPEHGSADHFGYGTLAFTQNAAASPYPPSPVPSVPAGLTATASTGRVFLKWTVANDATTQGYNVLRSTASGGPYTSIASWTDNTYPQYTDGSVANGTTYYYTISANNQSGNSGNSAEASATPMGSGALPDGWARQDVGTVSADGSASYANVSEGTFVVSGSGSGIGGNSDSFGYTYGIVTGDFTMTARLSAVGGTLSKTGIVFRESLAPDAKALVMKLGDAGWRQAGFGTRSATGGSMTWVGGNDYTWVPAWFRIQRSGNTFTAYQSSDGVTWFTVGTSTVAMADSYYVGLASCSGSTTGALANSTFDNVTMAGGGSTTLAAPAGLTAQPGNTQVPLSWNAVSGAASYSVKRATVSGGPYVTVATGLTAVNYTDTGLSNGTTYYYVVVATNFAGESPNSLEVNVAPVLSLAPVPVGVTATSVSASQVNLSWTASLGAATYHVKRATVSGGPYTTIASPATAGYNDAGLTASTTYYYVITAVNAIGESANSVQVSAAPGQVAYWKFDETSGSTAADSWSGKTGTLASGATLAAGNVSNAVSLDGTAAGYVTFPAGLMSSINDFSVATWVKLDASANWARLFDFGSGTTNYMFLTPRNGANGTLRYAILAGSGEQVINSSSVIATGVWTHIAVTQSGTVGILYVNGVEVGRNANLTLKPSSLGNTSQNWIGKSQFADPLLAGKIDEFQIYNRALSASEVSSLVVLSTRPAAPAPLSVTAGNNQVTLNWTASTGATSYNVKRSTSLAGPYAVIASVTTTSYIDAGADNCVTYFYTVSAANNIGEGANTAPASLSFGSKLSGTLIGTSGSFGNVAATTKAAAIDGDPATFFDAPQASAWVGYDLGSNAPRAITRVRYAPRSAYAVRMVGGIFQGANAADFSDAVALFTISTAPVTGVLTDQMVSNSTPFRYVRYLAPATGYGNVAEIEFWGLDAQVPQIISATASQQIEFGTAFNYTIEATNRPDQFSATGLPDGLNVNACTGIITGTATVGGTFSIALSAGNAWGAAKDTLVLVIKQNQTITFNALTQKVLGDAGFALTATASSALPVSYTSSDTTVATIVNAQIYIRAAGTSTITASQAGNGTYSAAGPVTQLLTVLPFNLKVQYQNADVSQPANNVVKPYMKIVNEGPVAVAYNELTARYWFTAENYAVINTWIDYAQLGNSKVKMKYVPLDLPRNGAYGYIEYSFDASAGNLAVNGNSGPVQSRFANADWSILNEPDDYSYNAIATYQLNDHITLYRNGMLVYGTEPAAAAPVVALKVFSANKSTGVSANSISTYLKINNEGNVPVNYADVKVRYWFTKEGTASLNYFIDYAKLGNSNVSGQFVTLNPMLNGADTYLELGINPVVGTLYPAGSTGNIQYRIAKTDWSAFDHANDYSYKTEGDFVENNHIGVYYQGVLIYGTEPAAANGRLSAEIVAPESTAFQVTSLGNPVTDGQAVVEIQGAKGQSLQMTMIDMDGRELMKQDLEIKSNLERHSFKLYRQASGTYLLRIAGKEKAVTIKLIKQ</sequence>
<keyword evidence="9" id="KW-1185">Reference proteome</keyword>
<dbReference type="GO" id="GO:0005509">
    <property type="term" value="F:calcium ion binding"/>
    <property type="evidence" value="ECO:0007669"/>
    <property type="project" value="InterPro"/>
</dbReference>
<dbReference type="Gene3D" id="2.60.120.200">
    <property type="match status" value="2"/>
</dbReference>
<dbReference type="Gene3D" id="1.50.10.100">
    <property type="entry name" value="Chondroitin AC/alginate lyase"/>
    <property type="match status" value="1"/>
</dbReference>
<dbReference type="GO" id="GO:0005975">
    <property type="term" value="P:carbohydrate metabolic process"/>
    <property type="evidence" value="ECO:0007669"/>
    <property type="project" value="InterPro"/>
</dbReference>
<dbReference type="InterPro" id="IPR003961">
    <property type="entry name" value="FN3_dom"/>
</dbReference>
<evidence type="ECO:0000313" key="9">
    <source>
        <dbReference type="Proteomes" id="UP001164653"/>
    </source>
</evidence>